<evidence type="ECO:0000313" key="2">
    <source>
        <dbReference type="Proteomes" id="UP000075420"/>
    </source>
</evidence>
<evidence type="ECO:0000313" key="1">
    <source>
        <dbReference type="EMBL" id="KYF51311.1"/>
    </source>
</evidence>
<name>A0A150P6R6_SORCE</name>
<dbReference type="AlphaFoldDB" id="A0A150P6R6"/>
<sequence>MKTTLLASTHWLMEEDGDGRVVWLARQPVPFASIEELTSANAAVLRLIASRHRSAGIVVDMRQASARNDAAFEEAMHGMRAQITSSFARTAVLVRTQAGLLQVSRLTRQDGATSFATTIEAEALHFARGEWTEPSRG</sequence>
<dbReference type="EMBL" id="JELY01002893">
    <property type="protein sequence ID" value="KYF51311.1"/>
    <property type="molecule type" value="Genomic_DNA"/>
</dbReference>
<reference evidence="1 2" key="1">
    <citation type="submission" date="2014-02" db="EMBL/GenBank/DDBJ databases">
        <title>The small core and large imbalanced accessory genome model reveals a collaborative survival strategy of Sorangium cellulosum strains in nature.</title>
        <authorList>
            <person name="Han K."/>
            <person name="Peng R."/>
            <person name="Blom J."/>
            <person name="Li Y.-Z."/>
        </authorList>
    </citation>
    <scope>NUCLEOTIDE SEQUENCE [LARGE SCALE GENOMIC DNA]</scope>
    <source>
        <strain evidence="1 2">So0157-25</strain>
    </source>
</reference>
<accession>A0A150P6R6</accession>
<dbReference type="Proteomes" id="UP000075420">
    <property type="component" value="Unassembled WGS sequence"/>
</dbReference>
<proteinExistence type="predicted"/>
<gene>
    <name evidence="1" type="ORF">BE08_44000</name>
</gene>
<evidence type="ECO:0008006" key="3">
    <source>
        <dbReference type="Google" id="ProtNLM"/>
    </source>
</evidence>
<organism evidence="1 2">
    <name type="scientific">Sorangium cellulosum</name>
    <name type="common">Polyangium cellulosum</name>
    <dbReference type="NCBI Taxonomy" id="56"/>
    <lineage>
        <taxon>Bacteria</taxon>
        <taxon>Pseudomonadati</taxon>
        <taxon>Myxococcota</taxon>
        <taxon>Polyangia</taxon>
        <taxon>Polyangiales</taxon>
        <taxon>Polyangiaceae</taxon>
        <taxon>Sorangium</taxon>
    </lineage>
</organism>
<protein>
    <recommendedName>
        <fullName evidence="3">STAS domain-containing protein</fullName>
    </recommendedName>
</protein>
<comment type="caution">
    <text evidence="1">The sequence shown here is derived from an EMBL/GenBank/DDBJ whole genome shotgun (WGS) entry which is preliminary data.</text>
</comment>